<protein>
    <submittedName>
        <fullName evidence="1">Uncharacterized protein</fullName>
    </submittedName>
</protein>
<name>M6W7J9_LEPBO</name>
<dbReference type="EMBL" id="AKWF02000017">
    <property type="protein sequence ID" value="EMO65065.1"/>
    <property type="molecule type" value="Genomic_DNA"/>
</dbReference>
<comment type="caution">
    <text evidence="1">The sequence shown here is derived from an EMBL/GenBank/DDBJ whole genome shotgun (WGS) entry which is preliminary data.</text>
</comment>
<accession>M6W7J9</accession>
<sequence length="41" mass="4973">MKVRCVKLNHSFKKYDHSKKGVSIFQFVISILKEYKFHPFN</sequence>
<dbReference type="Proteomes" id="UP000012159">
    <property type="component" value="Unassembled WGS sequence"/>
</dbReference>
<evidence type="ECO:0000313" key="2">
    <source>
        <dbReference type="Proteomes" id="UP000012159"/>
    </source>
</evidence>
<evidence type="ECO:0000313" key="1">
    <source>
        <dbReference type="EMBL" id="EMO65065.1"/>
    </source>
</evidence>
<dbReference type="STRING" id="1192866.LEP1GSC133_3699"/>
<proteinExistence type="predicted"/>
<reference evidence="1 2" key="1">
    <citation type="submission" date="2013-01" db="EMBL/GenBank/DDBJ databases">
        <authorList>
            <person name="Harkins D.M."/>
            <person name="Durkin A.S."/>
            <person name="Brinkac L.M."/>
            <person name="Haft D.H."/>
            <person name="Selengut J.D."/>
            <person name="Sanka R."/>
            <person name="DePew J."/>
            <person name="Purushe J."/>
            <person name="Picardeau M."/>
            <person name="Werts C."/>
            <person name="Goarant C."/>
            <person name="Vinetz J.M."/>
            <person name="Sutton G.G."/>
            <person name="Nierman W.C."/>
            <person name="Fouts D.E."/>
        </authorList>
    </citation>
    <scope>NUCLEOTIDE SEQUENCE [LARGE SCALE GENOMIC DNA]</scope>
    <source>
        <strain evidence="1 2">200901868</strain>
    </source>
</reference>
<dbReference type="AlphaFoldDB" id="M6W7J9"/>
<organism evidence="1 2">
    <name type="scientific">Leptospira borgpetersenii serovar Pomona str. 200901868</name>
    <dbReference type="NCBI Taxonomy" id="1192866"/>
    <lineage>
        <taxon>Bacteria</taxon>
        <taxon>Pseudomonadati</taxon>
        <taxon>Spirochaetota</taxon>
        <taxon>Spirochaetia</taxon>
        <taxon>Leptospirales</taxon>
        <taxon>Leptospiraceae</taxon>
        <taxon>Leptospira</taxon>
    </lineage>
</organism>
<gene>
    <name evidence="1" type="ORF">LEP1GSC133_3699</name>
</gene>